<dbReference type="PROSITE" id="PS51257">
    <property type="entry name" value="PROKAR_LIPOPROTEIN"/>
    <property type="match status" value="1"/>
</dbReference>
<dbReference type="EMBL" id="AP025296">
    <property type="protein sequence ID" value="BDD01920.1"/>
    <property type="molecule type" value="Genomic_DNA"/>
</dbReference>
<keyword evidence="3" id="KW-1185">Reference proteome</keyword>
<protein>
    <submittedName>
        <fullName evidence="2">Uncharacterized protein</fullName>
    </submittedName>
</protein>
<keyword evidence="2" id="KW-0614">Plasmid</keyword>
<feature type="chain" id="PRO_5047394307" evidence="1">
    <location>
        <begin position="22"/>
        <end position="362"/>
    </location>
</feature>
<geneLocation type="plasmid" evidence="2 3">
    <name>pPP4</name>
</geneLocation>
<sequence length="362" mass="39699">MKIKKTFLGTAIILGSSFFCACNTVEQQSSNDSNLYWPGNFEQAVYGGNFSRALNVVLDDTDNFTQNGNKAWHLLPGKYQHLEILTTDKGEWTVSFMAKSIKPVDVLIKPVFQDEEHKKHTEDHAVSLVGDGQWHPYRVTFKVSHPYPGPKSGELLVSCYNGSGADAWIDNLELSPAPSNKLEASFTKPNPSMVTNLIKNNDFESGISHWQSTTEGAVFDASSLRKLDIEGNKTRAIVLSPQVTEGATASVGQAIDATSLAGKRIRVSAEVSFLTLNGNGFSWHGFLLDVHEGDNKNGKVIYGDPSPNWMPMGLSAPVGKSKRCYSEYFVPAGTEHLFIELKTLPKMADNLVAVDNVTIEVI</sequence>
<dbReference type="Gene3D" id="2.60.120.260">
    <property type="entry name" value="Galactose-binding domain-like"/>
    <property type="match status" value="2"/>
</dbReference>
<dbReference type="Proteomes" id="UP001354989">
    <property type="component" value="Plasmid pPP4"/>
</dbReference>
<organism evidence="2 3">
    <name type="scientific">Persicobacter psychrovividus</name>
    <dbReference type="NCBI Taxonomy" id="387638"/>
    <lineage>
        <taxon>Bacteria</taxon>
        <taxon>Pseudomonadati</taxon>
        <taxon>Bacteroidota</taxon>
        <taxon>Cytophagia</taxon>
        <taxon>Cytophagales</taxon>
        <taxon>Persicobacteraceae</taxon>
        <taxon>Persicobacter</taxon>
    </lineage>
</organism>
<evidence type="ECO:0000313" key="2">
    <source>
        <dbReference type="EMBL" id="BDD01920.1"/>
    </source>
</evidence>
<dbReference type="RefSeq" id="WP_338399116.1">
    <property type="nucleotide sequence ID" value="NZ_AP025296.1"/>
</dbReference>
<gene>
    <name evidence="2" type="ORF">PEPS_42000</name>
</gene>
<evidence type="ECO:0000313" key="3">
    <source>
        <dbReference type="Proteomes" id="UP001354989"/>
    </source>
</evidence>
<accession>A0ABM7VLT4</accession>
<evidence type="ECO:0000256" key="1">
    <source>
        <dbReference type="SAM" id="SignalP"/>
    </source>
</evidence>
<feature type="signal peptide" evidence="1">
    <location>
        <begin position="1"/>
        <end position="21"/>
    </location>
</feature>
<keyword evidence="1" id="KW-0732">Signal</keyword>
<name>A0ABM7VLT4_9BACT</name>
<reference evidence="2 3" key="1">
    <citation type="submission" date="2021-12" db="EMBL/GenBank/DDBJ databases">
        <title>Genome sequencing of bacteria with rrn-lacking chromosome and rrn-plasmid.</title>
        <authorList>
            <person name="Anda M."/>
            <person name="Iwasaki W."/>
        </authorList>
    </citation>
    <scope>NUCLEOTIDE SEQUENCE [LARGE SCALE GENOMIC DNA]</scope>
    <source>
        <strain evidence="2 3">NBRC 101262</strain>
        <plasmid evidence="2 3">pPP4</plasmid>
    </source>
</reference>
<proteinExistence type="predicted"/>